<keyword evidence="3" id="KW-0813">Transport</keyword>
<feature type="transmembrane region" description="Helical" evidence="8">
    <location>
        <begin position="42"/>
        <end position="59"/>
    </location>
</feature>
<sequence>MAQVLVRWFRRYFTDQEGVILALLLLAGFAIVIFMGEMLAPLLASLVIAYLLEGIVGMIERRKIARLPAVLMVFMPFCALLLLLIFGLMPMLFGQLSQLFQELPAMIAKGQQSLLQLPVNYPTFISEAQVAELMNTIRSSVADAGQHLVSFSLASISGLFILVIYLILVPVLVFLFMKDKRVFVSWISDSMPRERALATRIWEEMDLQIGNYVRGKFLEIIIVGVVSFVVFALMGLQYAMLLGALVGLSVVVPYIGAAAVTFPVAIIAYFQWGWSADFAYLMAAYGVIQALDGNLLVPWLFSEAVNLHAVAIITAVLVFGGLWGVWGVFFAIPLATLVKALMNSWPRSDEFVEADPPPSTEVQREAA</sequence>
<evidence type="ECO:0000256" key="5">
    <source>
        <dbReference type="ARBA" id="ARBA00022692"/>
    </source>
</evidence>
<dbReference type="GO" id="GO:0005886">
    <property type="term" value="C:plasma membrane"/>
    <property type="evidence" value="ECO:0007669"/>
    <property type="project" value="UniProtKB-SubCell"/>
</dbReference>
<organism evidence="9">
    <name type="scientific">hydrothermal vent metagenome</name>
    <dbReference type="NCBI Taxonomy" id="652676"/>
    <lineage>
        <taxon>unclassified sequences</taxon>
        <taxon>metagenomes</taxon>
        <taxon>ecological metagenomes</taxon>
    </lineage>
</organism>
<evidence type="ECO:0000313" key="9">
    <source>
        <dbReference type="EMBL" id="VAW85682.1"/>
    </source>
</evidence>
<dbReference type="Pfam" id="PF01594">
    <property type="entry name" value="AI-2E_transport"/>
    <property type="match status" value="1"/>
</dbReference>
<feature type="transmembrane region" description="Helical" evidence="8">
    <location>
        <begin position="156"/>
        <end position="177"/>
    </location>
</feature>
<feature type="transmembrane region" description="Helical" evidence="8">
    <location>
        <begin position="217"/>
        <end position="239"/>
    </location>
</feature>
<comment type="subcellular location">
    <subcellularLocation>
        <location evidence="1">Cell membrane</location>
        <topology evidence="1">Multi-pass membrane protein</topology>
    </subcellularLocation>
</comment>
<keyword evidence="5 8" id="KW-0812">Transmembrane</keyword>
<feature type="transmembrane region" description="Helical" evidence="8">
    <location>
        <begin position="251"/>
        <end position="272"/>
    </location>
</feature>
<comment type="similarity">
    <text evidence="2">Belongs to the autoinducer-2 exporter (AI-2E) (TC 2.A.86) family.</text>
</comment>
<evidence type="ECO:0000256" key="1">
    <source>
        <dbReference type="ARBA" id="ARBA00004651"/>
    </source>
</evidence>
<name>A0A3B0ZE05_9ZZZZ</name>
<evidence type="ECO:0000256" key="7">
    <source>
        <dbReference type="ARBA" id="ARBA00023136"/>
    </source>
</evidence>
<keyword evidence="4" id="KW-1003">Cell membrane</keyword>
<evidence type="ECO:0000256" key="6">
    <source>
        <dbReference type="ARBA" id="ARBA00022989"/>
    </source>
</evidence>
<feature type="transmembrane region" description="Helical" evidence="8">
    <location>
        <begin position="18"/>
        <end position="36"/>
    </location>
</feature>
<feature type="transmembrane region" description="Helical" evidence="8">
    <location>
        <begin position="307"/>
        <end position="338"/>
    </location>
</feature>
<keyword evidence="6 8" id="KW-1133">Transmembrane helix</keyword>
<proteinExistence type="inferred from homology"/>
<keyword evidence="7 8" id="KW-0472">Membrane</keyword>
<dbReference type="InterPro" id="IPR002549">
    <property type="entry name" value="AI-2E-like"/>
</dbReference>
<dbReference type="GO" id="GO:0055085">
    <property type="term" value="P:transmembrane transport"/>
    <property type="evidence" value="ECO:0007669"/>
    <property type="project" value="TreeGrafter"/>
</dbReference>
<dbReference type="EMBL" id="UOFQ01000028">
    <property type="protein sequence ID" value="VAW85682.1"/>
    <property type="molecule type" value="Genomic_DNA"/>
</dbReference>
<evidence type="ECO:0000256" key="2">
    <source>
        <dbReference type="ARBA" id="ARBA00009773"/>
    </source>
</evidence>
<dbReference type="PANTHER" id="PTHR21716:SF53">
    <property type="entry name" value="PERMEASE PERM-RELATED"/>
    <property type="match status" value="1"/>
</dbReference>
<dbReference type="AlphaFoldDB" id="A0A3B0ZE05"/>
<dbReference type="PANTHER" id="PTHR21716">
    <property type="entry name" value="TRANSMEMBRANE PROTEIN"/>
    <property type="match status" value="1"/>
</dbReference>
<feature type="transmembrane region" description="Helical" evidence="8">
    <location>
        <begin position="279"/>
        <end position="301"/>
    </location>
</feature>
<accession>A0A3B0ZE05</accession>
<evidence type="ECO:0000256" key="3">
    <source>
        <dbReference type="ARBA" id="ARBA00022448"/>
    </source>
</evidence>
<feature type="transmembrane region" description="Helical" evidence="8">
    <location>
        <begin position="71"/>
        <end position="93"/>
    </location>
</feature>
<reference evidence="9" key="1">
    <citation type="submission" date="2018-06" db="EMBL/GenBank/DDBJ databases">
        <authorList>
            <person name="Zhirakovskaya E."/>
        </authorList>
    </citation>
    <scope>NUCLEOTIDE SEQUENCE</scope>
</reference>
<gene>
    <name evidence="9" type="ORF">MNBD_GAMMA17-952</name>
</gene>
<evidence type="ECO:0000256" key="4">
    <source>
        <dbReference type="ARBA" id="ARBA00022475"/>
    </source>
</evidence>
<evidence type="ECO:0000256" key="8">
    <source>
        <dbReference type="SAM" id="Phobius"/>
    </source>
</evidence>
<protein>
    <submittedName>
        <fullName evidence="9">Permease PerM (= YfgO)</fullName>
    </submittedName>
</protein>